<reference evidence="2 3" key="1">
    <citation type="submission" date="2019-10" db="EMBL/GenBank/DDBJ databases">
        <authorList>
            <person name="Palmer J.M."/>
        </authorList>
    </citation>
    <scope>NUCLEOTIDE SEQUENCE [LARGE SCALE GENOMIC DNA]</scope>
    <source>
        <strain evidence="2 3">TWF730</strain>
    </source>
</reference>
<dbReference type="Pfam" id="PF00149">
    <property type="entry name" value="Metallophos"/>
    <property type="match status" value="1"/>
</dbReference>
<keyword evidence="3" id="KW-1185">Reference proteome</keyword>
<dbReference type="Gene3D" id="3.60.21.10">
    <property type="match status" value="1"/>
</dbReference>
<accession>A0AAV9UCW4</accession>
<dbReference type="CDD" id="cd07379">
    <property type="entry name" value="MPP_239FB"/>
    <property type="match status" value="1"/>
</dbReference>
<evidence type="ECO:0000313" key="3">
    <source>
        <dbReference type="Proteomes" id="UP001373714"/>
    </source>
</evidence>
<feature type="domain" description="Calcineurin-like phosphoesterase" evidence="1">
    <location>
        <begin position="57"/>
        <end position="259"/>
    </location>
</feature>
<comment type="caution">
    <text evidence="2">The sequence shown here is derived from an EMBL/GenBank/DDBJ whole genome shotgun (WGS) entry which is preliminary data.</text>
</comment>
<name>A0AAV9UCW4_9PEZI</name>
<protein>
    <recommendedName>
        <fullName evidence="1">Calcineurin-like phosphoesterase domain-containing protein</fullName>
    </recommendedName>
</protein>
<dbReference type="AlphaFoldDB" id="A0AAV9UCW4"/>
<evidence type="ECO:0000259" key="1">
    <source>
        <dbReference type="Pfam" id="PF00149"/>
    </source>
</evidence>
<dbReference type="Proteomes" id="UP001373714">
    <property type="component" value="Unassembled WGS sequence"/>
</dbReference>
<dbReference type="GO" id="GO:0016787">
    <property type="term" value="F:hydrolase activity"/>
    <property type="evidence" value="ECO:0007669"/>
    <property type="project" value="InterPro"/>
</dbReference>
<dbReference type="PANTHER" id="PTHR12905">
    <property type="entry name" value="METALLOPHOSPHOESTERASE"/>
    <property type="match status" value="1"/>
</dbReference>
<dbReference type="InterPro" id="IPR004843">
    <property type="entry name" value="Calcineurin-like_PHP"/>
</dbReference>
<evidence type="ECO:0000313" key="2">
    <source>
        <dbReference type="EMBL" id="KAK6340071.1"/>
    </source>
</evidence>
<dbReference type="InterPro" id="IPR051693">
    <property type="entry name" value="UPF0046_metallophosphoest"/>
</dbReference>
<dbReference type="PANTHER" id="PTHR12905:SF0">
    <property type="entry name" value="CALCINEURIN-LIKE PHOSPHOESTERASE DOMAIN-CONTAINING PROTEIN"/>
    <property type="match status" value="1"/>
</dbReference>
<organism evidence="2 3">
    <name type="scientific">Orbilia blumenaviensis</name>
    <dbReference type="NCBI Taxonomy" id="1796055"/>
    <lineage>
        <taxon>Eukaryota</taxon>
        <taxon>Fungi</taxon>
        <taxon>Dikarya</taxon>
        <taxon>Ascomycota</taxon>
        <taxon>Pezizomycotina</taxon>
        <taxon>Orbiliomycetes</taxon>
        <taxon>Orbiliales</taxon>
        <taxon>Orbiliaceae</taxon>
        <taxon>Orbilia</taxon>
    </lineage>
</organism>
<dbReference type="InterPro" id="IPR029052">
    <property type="entry name" value="Metallo-depent_PP-like"/>
</dbReference>
<dbReference type="EMBL" id="JAVHNS010000011">
    <property type="protein sequence ID" value="KAK6340071.1"/>
    <property type="molecule type" value="Genomic_DNA"/>
</dbReference>
<sequence>MAYKRLIQFSCVAAVALGLWTLISIPVQPTFRQYFVSRFDLARVSYKIPNSMSSTVKIVCVSDTHNDDFSSKIPDGDIFIHAGDMTDFGTLEELQKAYDWIASLPHKTKIVVAGNHDFGLDSKHPNFLPETVKLFTSDAARAARINYLDREVQTFTNYTTTSSDDPELRVYGNPCQPEFIGKPYAFIYKPYPSDTSAEAWKTAPTQEDNAHIWVMHSPPLNRLDSINQKYKDLGLTGCKVQADKIATAKPILCVFGHYHFSRGVERVKWLEDGVGIEKSEILSMSAERRLEEGRAGPASLSEFNFSDLEVGRETIFINAAWKTMDKTPGAATNDPIVITLRL</sequence>
<proteinExistence type="predicted"/>
<dbReference type="SUPFAM" id="SSF56300">
    <property type="entry name" value="Metallo-dependent phosphatases"/>
    <property type="match status" value="1"/>
</dbReference>
<gene>
    <name evidence="2" type="ORF">TWF730_001844</name>
</gene>